<feature type="transmembrane region" description="Helical" evidence="1">
    <location>
        <begin position="258"/>
        <end position="284"/>
    </location>
</feature>
<evidence type="ECO:0000313" key="2">
    <source>
        <dbReference type="EMBL" id="GFR19935.1"/>
    </source>
</evidence>
<evidence type="ECO:0000256" key="1">
    <source>
        <dbReference type="SAM" id="Phobius"/>
    </source>
</evidence>
<protein>
    <recommendedName>
        <fullName evidence="4">Gustatory receptor</fullName>
    </recommendedName>
</protein>
<proteinExistence type="predicted"/>
<dbReference type="Proteomes" id="UP000887116">
    <property type="component" value="Unassembled WGS sequence"/>
</dbReference>
<name>A0A8X6J4N6_TRICU</name>
<sequence length="394" mass="44939">MIGQSNFKSSNKSRKILVKSNTERISHRNSSSYHSSSFKPVVLFKFMIWVGLLAESDQNSLYRISSLAFKVLLISINLSLWISSLTAFSGDWKTLSAYLTSFLLTTGVYFAIYCRRQALMVVLKKLSKISKSSDEKTVNFITILILCLPAIYSILQAIVFDDNPWFSRFETYGYDIENHTLKILYISTKFFLYALVHPAFTCLVTLLQCVLCQRFCALINDLTQKVMQVSSEDFDSSKQTDILRLKAKIDEIFENLQYVFSVPSFLVTAINFLTCGAMIGWLLYVDDLSILPPFAIVEIAFYIVIDFSSLIALLWVTGNVPVELKKLKCEFYKKIRSRILYFSHGGETQLRKELFGHSNFTFSGCDIISFKRSTILALSGTLVTYTFLVITVKK</sequence>
<evidence type="ECO:0008006" key="4">
    <source>
        <dbReference type="Google" id="ProtNLM"/>
    </source>
</evidence>
<keyword evidence="3" id="KW-1185">Reference proteome</keyword>
<comment type="caution">
    <text evidence="2">The sequence shown here is derived from an EMBL/GenBank/DDBJ whole genome shotgun (WGS) entry which is preliminary data.</text>
</comment>
<feature type="transmembrane region" description="Helical" evidence="1">
    <location>
        <begin position="290"/>
        <end position="316"/>
    </location>
</feature>
<keyword evidence="1" id="KW-0812">Transmembrane</keyword>
<gene>
    <name evidence="2" type="primary">AVEN_135741_1</name>
    <name evidence="2" type="ORF">TNCT_165111</name>
</gene>
<dbReference type="AlphaFoldDB" id="A0A8X6J4N6"/>
<feature type="transmembrane region" description="Helical" evidence="1">
    <location>
        <begin position="95"/>
        <end position="116"/>
    </location>
</feature>
<evidence type="ECO:0000313" key="3">
    <source>
        <dbReference type="Proteomes" id="UP000887116"/>
    </source>
</evidence>
<dbReference type="EMBL" id="BMAO01037760">
    <property type="protein sequence ID" value="GFR19935.1"/>
    <property type="molecule type" value="Genomic_DNA"/>
</dbReference>
<feature type="transmembrane region" description="Helical" evidence="1">
    <location>
        <begin position="190"/>
        <end position="211"/>
    </location>
</feature>
<feature type="transmembrane region" description="Helical" evidence="1">
    <location>
        <begin position="375"/>
        <end position="392"/>
    </location>
</feature>
<feature type="transmembrane region" description="Helical" evidence="1">
    <location>
        <begin position="137"/>
        <end position="159"/>
    </location>
</feature>
<keyword evidence="1" id="KW-0472">Membrane</keyword>
<keyword evidence="1" id="KW-1133">Transmembrane helix</keyword>
<organism evidence="2 3">
    <name type="scientific">Trichonephila clavata</name>
    <name type="common">Joro spider</name>
    <name type="synonym">Nephila clavata</name>
    <dbReference type="NCBI Taxonomy" id="2740835"/>
    <lineage>
        <taxon>Eukaryota</taxon>
        <taxon>Metazoa</taxon>
        <taxon>Ecdysozoa</taxon>
        <taxon>Arthropoda</taxon>
        <taxon>Chelicerata</taxon>
        <taxon>Arachnida</taxon>
        <taxon>Araneae</taxon>
        <taxon>Araneomorphae</taxon>
        <taxon>Entelegynae</taxon>
        <taxon>Araneoidea</taxon>
        <taxon>Nephilidae</taxon>
        <taxon>Trichonephila</taxon>
    </lineage>
</organism>
<accession>A0A8X6J4N6</accession>
<reference evidence="2" key="1">
    <citation type="submission" date="2020-07" db="EMBL/GenBank/DDBJ databases">
        <title>Multicomponent nature underlies the extraordinary mechanical properties of spider dragline silk.</title>
        <authorList>
            <person name="Kono N."/>
            <person name="Nakamura H."/>
            <person name="Mori M."/>
            <person name="Yoshida Y."/>
            <person name="Ohtoshi R."/>
            <person name="Malay A.D."/>
            <person name="Moran D.A.P."/>
            <person name="Tomita M."/>
            <person name="Numata K."/>
            <person name="Arakawa K."/>
        </authorList>
    </citation>
    <scope>NUCLEOTIDE SEQUENCE</scope>
</reference>
<feature type="transmembrane region" description="Helical" evidence="1">
    <location>
        <begin position="67"/>
        <end position="89"/>
    </location>
</feature>